<feature type="domain" description="Methyltransferase small" evidence="6">
    <location>
        <begin position="14"/>
        <end position="175"/>
    </location>
</feature>
<dbReference type="GO" id="GO:0008168">
    <property type="term" value="F:methyltransferase activity"/>
    <property type="evidence" value="ECO:0007669"/>
    <property type="project" value="UniProtKB-KW"/>
</dbReference>
<keyword evidence="8" id="KW-1185">Reference proteome</keyword>
<protein>
    <submittedName>
        <fullName evidence="7">HemK2/MTQ2 family protein methyltransferase</fullName>
        <ecNumber evidence="7">2.1.1.-</ecNumber>
    </submittedName>
</protein>
<reference evidence="8" key="1">
    <citation type="journal article" date="2019" name="Int. J. Syst. Evol. Microbiol.">
        <title>The Global Catalogue of Microorganisms (GCM) 10K type strain sequencing project: providing services to taxonomists for standard genome sequencing and annotation.</title>
        <authorList>
            <consortium name="The Broad Institute Genomics Platform"/>
            <consortium name="The Broad Institute Genome Sequencing Center for Infectious Disease"/>
            <person name="Wu L."/>
            <person name="Ma J."/>
        </authorList>
    </citation>
    <scope>NUCLEOTIDE SEQUENCE [LARGE SCALE GENOMIC DNA]</scope>
    <source>
        <strain evidence="8">JCM 13852</strain>
    </source>
</reference>
<dbReference type="EMBL" id="JBHSPC010000038">
    <property type="protein sequence ID" value="MFC5671536.1"/>
    <property type="molecule type" value="Genomic_DNA"/>
</dbReference>
<dbReference type="PROSITE" id="PS00092">
    <property type="entry name" value="N6_MTASE"/>
    <property type="match status" value="1"/>
</dbReference>
<dbReference type="Gene3D" id="3.40.50.150">
    <property type="entry name" value="Vaccinia Virus protein VP39"/>
    <property type="match status" value="1"/>
</dbReference>
<comment type="similarity">
    <text evidence="1">Belongs to the eukaryotic/archaeal PrmC-related family.</text>
</comment>
<dbReference type="PANTHER" id="PTHR45875:SF1">
    <property type="entry name" value="METHYLTRANSFERASE N6AMT1"/>
    <property type="match status" value="1"/>
</dbReference>
<keyword evidence="3 7" id="KW-0808">Transferase</keyword>
<dbReference type="InterPro" id="IPR002052">
    <property type="entry name" value="DNA_methylase_N6_adenine_CS"/>
</dbReference>
<dbReference type="NCBIfam" id="TIGR00537">
    <property type="entry name" value="hemK_rel_arch"/>
    <property type="match status" value="1"/>
</dbReference>
<keyword evidence="4" id="KW-0949">S-adenosyl-L-methionine</keyword>
<evidence type="ECO:0000256" key="5">
    <source>
        <dbReference type="SAM" id="MobiDB-lite"/>
    </source>
</evidence>
<evidence type="ECO:0000259" key="6">
    <source>
        <dbReference type="Pfam" id="PF05175"/>
    </source>
</evidence>
<name>A0ABW0XST3_9ACTN</name>
<proteinExistence type="inferred from homology"/>
<accession>A0ABW0XST3</accession>
<organism evidence="7 8">
    <name type="scientific">Streptomyces incanus</name>
    <dbReference type="NCBI Taxonomy" id="887453"/>
    <lineage>
        <taxon>Bacteria</taxon>
        <taxon>Bacillati</taxon>
        <taxon>Actinomycetota</taxon>
        <taxon>Actinomycetes</taxon>
        <taxon>Kitasatosporales</taxon>
        <taxon>Streptomycetaceae</taxon>
        <taxon>Streptomyces</taxon>
    </lineage>
</organism>
<dbReference type="Pfam" id="PF05175">
    <property type="entry name" value="MTS"/>
    <property type="match status" value="1"/>
</dbReference>
<evidence type="ECO:0000256" key="2">
    <source>
        <dbReference type="ARBA" id="ARBA00022603"/>
    </source>
</evidence>
<evidence type="ECO:0000313" key="7">
    <source>
        <dbReference type="EMBL" id="MFC5671536.1"/>
    </source>
</evidence>
<dbReference type="Proteomes" id="UP001596183">
    <property type="component" value="Unassembled WGS sequence"/>
</dbReference>
<evidence type="ECO:0000256" key="3">
    <source>
        <dbReference type="ARBA" id="ARBA00022679"/>
    </source>
</evidence>
<dbReference type="SUPFAM" id="SSF53335">
    <property type="entry name" value="S-adenosyl-L-methionine-dependent methyltransferases"/>
    <property type="match status" value="1"/>
</dbReference>
<dbReference type="RefSeq" id="WP_381211790.1">
    <property type="nucleotide sequence ID" value="NZ_JBHSPC010000038.1"/>
</dbReference>
<dbReference type="EC" id="2.1.1.-" evidence="7"/>
<gene>
    <name evidence="7" type="ORF">ACFP2V_15825</name>
</gene>
<comment type="caution">
    <text evidence="7">The sequence shown here is derived from an EMBL/GenBank/DDBJ whole genome shotgun (WGS) entry which is preliminary data.</text>
</comment>
<dbReference type="InterPro" id="IPR029063">
    <property type="entry name" value="SAM-dependent_MTases_sf"/>
</dbReference>
<dbReference type="PANTHER" id="PTHR45875">
    <property type="entry name" value="METHYLTRANSFERASE N6AMT1"/>
    <property type="match status" value="1"/>
</dbReference>
<dbReference type="InterPro" id="IPR007848">
    <property type="entry name" value="Small_mtfrase_dom"/>
</dbReference>
<dbReference type="CDD" id="cd02440">
    <property type="entry name" value="AdoMet_MTases"/>
    <property type="match status" value="1"/>
</dbReference>
<dbReference type="GO" id="GO:0032259">
    <property type="term" value="P:methylation"/>
    <property type="evidence" value="ECO:0007669"/>
    <property type="project" value="UniProtKB-KW"/>
</dbReference>
<keyword evidence="2 7" id="KW-0489">Methyltransferase</keyword>
<feature type="region of interest" description="Disordered" evidence="5">
    <location>
        <begin position="112"/>
        <end position="134"/>
    </location>
</feature>
<evidence type="ECO:0000313" key="8">
    <source>
        <dbReference type="Proteomes" id="UP001596183"/>
    </source>
</evidence>
<evidence type="ECO:0000256" key="1">
    <source>
        <dbReference type="ARBA" id="ARBA00006149"/>
    </source>
</evidence>
<sequence>MATAATRPTELGNLWTLPGVYTPQADTRLLAQALHAEGITAGTDLLDVCTGSGALALLAARMGARVTATDISWRAVMTARMNALRAGHRVRVRRGDLTGPVARQRFDVVVSNPPYVPTPPAHRTRSHRPAVAWDAGRGGRQAVDRICAHTRGVLRPHGVLLMVHSGLCGVEETLGQLTDSGLSCSVTDRSQVPFGPVITERLPWLRAQGLIGADEDKEELVVIRAERS</sequence>
<dbReference type="InterPro" id="IPR052190">
    <property type="entry name" value="Euk-Arch_PrmC-MTase"/>
</dbReference>
<dbReference type="InterPro" id="IPR004557">
    <property type="entry name" value="PrmC-related"/>
</dbReference>
<evidence type="ECO:0000256" key="4">
    <source>
        <dbReference type="ARBA" id="ARBA00022691"/>
    </source>
</evidence>
<dbReference type="PRINTS" id="PR00507">
    <property type="entry name" value="N12N6MTFRASE"/>
</dbReference>